<name>A9U520_PHYPA</name>
<sequence length="210" mass="23790">MWEQREVVFQFYKALTRAVFAPAHTVKVASDICQLRYARKRIESCKEVEQAPANNSINIRQAFNELGASNAFIGVGVTGVSWDPKATVMSWLDHNTFLTTTTCSRHRPCPPRWDSYLRHSGLKVQQDFHILHINEELASKCPFPKCSAHYRSAWVLNKILDGTLSSPPLCPPFLIFSHSPLIALGGARGRKCIREFFVEKATWINGQTMN</sequence>
<evidence type="ECO:0000313" key="1">
    <source>
        <dbReference type="EMBL" id="EDQ49233.1"/>
    </source>
</evidence>
<dbReference type="AlphaFoldDB" id="A9U520"/>
<gene>
    <name evidence="1" type="ORF">PHYPADRAFT_102325</name>
</gene>
<dbReference type="HOGENOM" id="CLU_1500113_0_0_1"/>
<reference evidence="1" key="1">
    <citation type="journal article" date="2008" name="Science">
        <title>The Physcomitrella genome reveals evolutionary insights into the conquest of land by plants.</title>
        <authorList>
            <person name="Rensing S."/>
            <person name="Lang D."/>
            <person name="Zimmer A."/>
            <person name="Terry A."/>
            <person name="Salamov A."/>
            <person name="Shapiro H."/>
            <person name="Nishiyama T."/>
            <person name="Perroud P.-F."/>
            <person name="Lindquist E."/>
            <person name="Kamisugi Y."/>
            <person name="Tanahashi T."/>
            <person name="Sakakibara K."/>
            <person name="Fujita T."/>
            <person name="Oishi K."/>
            <person name="Shin-I T."/>
            <person name="Kuroki Y."/>
            <person name="Toyoda A."/>
            <person name="Suzuki Y."/>
            <person name="Hashimoto A."/>
            <person name="Yamaguchi K."/>
            <person name="Sugano A."/>
            <person name="Kohara Y."/>
            <person name="Fujiyama A."/>
            <person name="Anterola A."/>
            <person name="Aoki S."/>
            <person name="Ashton N."/>
            <person name="Barbazuk W.B."/>
            <person name="Barker E."/>
            <person name="Bennetzen J."/>
            <person name="Bezanilla M."/>
            <person name="Blankenship R."/>
            <person name="Cho S.H."/>
            <person name="Dutcher S."/>
            <person name="Estelle M."/>
            <person name="Fawcett J.A."/>
            <person name="Gundlach H."/>
            <person name="Hanada K."/>
            <person name="Heyl A."/>
            <person name="Hicks K.A."/>
            <person name="Hugh J."/>
            <person name="Lohr M."/>
            <person name="Mayer K."/>
            <person name="Melkozernov A."/>
            <person name="Murata T."/>
            <person name="Nelson D."/>
            <person name="Pils B."/>
            <person name="Prigge M."/>
            <person name="Reiss B."/>
            <person name="Renner T."/>
            <person name="Rombauts S."/>
            <person name="Rushton P."/>
            <person name="Sanderfoot A."/>
            <person name="Schween G."/>
            <person name="Shiu S.-H."/>
            <person name="Stueber K."/>
            <person name="Theodoulou F.L."/>
            <person name="Tu H."/>
            <person name="Van de Peer Y."/>
            <person name="Verrier P.J."/>
            <person name="Waters E."/>
            <person name="Wood A."/>
            <person name="Yang L."/>
            <person name="Cove D."/>
            <person name="Cuming A."/>
            <person name="Hasebe M."/>
            <person name="Lucas S."/>
            <person name="Mishler D.B."/>
            <person name="Reski R."/>
            <person name="Grigoriev I."/>
            <person name="Quatrano R.S."/>
            <person name="Boore J.L."/>
        </authorList>
    </citation>
    <scope>NUCLEOTIDE SEQUENCE [LARGE SCALE GENOMIC DNA]</scope>
</reference>
<protein>
    <submittedName>
        <fullName evidence="1">Predicted protein</fullName>
    </submittedName>
</protein>
<proteinExistence type="predicted"/>
<organism>
    <name type="scientific">Physcomitrium patens</name>
    <name type="common">Spreading-leaved earth moss</name>
    <name type="synonym">Physcomitrella patens</name>
    <dbReference type="NCBI Taxonomy" id="3218"/>
    <lineage>
        <taxon>Eukaryota</taxon>
        <taxon>Viridiplantae</taxon>
        <taxon>Streptophyta</taxon>
        <taxon>Embryophyta</taxon>
        <taxon>Bryophyta</taxon>
        <taxon>Bryophytina</taxon>
        <taxon>Bryopsida</taxon>
        <taxon>Funariidae</taxon>
        <taxon>Funariales</taxon>
        <taxon>Funariaceae</taxon>
        <taxon>Physcomitrium</taxon>
    </lineage>
</organism>
<dbReference type="EMBL" id="DS545427">
    <property type="protein sequence ID" value="EDQ49233.1"/>
    <property type="molecule type" value="Genomic_DNA"/>
</dbReference>
<accession>A9U520</accession>